<reference evidence="1" key="1">
    <citation type="submission" date="2021-11" db="EMBL/GenBank/DDBJ databases">
        <title>Study of the species diversity of bacterial strains isolated from a unique natural object - Shulgan-Tash cave (Bashkiria).</title>
        <authorList>
            <person name="Sazanova A.L."/>
            <person name="Chirak E.R."/>
            <person name="Safronova V.I."/>
        </authorList>
    </citation>
    <scope>NUCLEOTIDE SEQUENCE</scope>
    <source>
        <strain evidence="1">P1</strain>
    </source>
</reference>
<evidence type="ECO:0000313" key="1">
    <source>
        <dbReference type="EMBL" id="UUZ43865.1"/>
    </source>
</evidence>
<proteinExistence type="predicted"/>
<name>A0AC61U1G4_9MICO</name>
<accession>A0AC61U1G4</accession>
<organism evidence="1 2">
    <name type="scientific">Janibacter limosus</name>
    <dbReference type="NCBI Taxonomy" id="53458"/>
    <lineage>
        <taxon>Bacteria</taxon>
        <taxon>Bacillati</taxon>
        <taxon>Actinomycetota</taxon>
        <taxon>Actinomycetes</taxon>
        <taxon>Micrococcales</taxon>
        <taxon>Intrasporangiaceae</taxon>
        <taxon>Janibacter</taxon>
    </lineage>
</organism>
<sequence length="67" mass="7318">MLAFQKVADPTPGKNRMHLDTGTTDLDGATRLLLEGGARHVADHESDGFRWVTLADPDGNEFCIAQH</sequence>
<gene>
    <name evidence="1" type="ORF">LP422_14180</name>
</gene>
<dbReference type="Proteomes" id="UP001059663">
    <property type="component" value="Chromosome"/>
</dbReference>
<protein>
    <submittedName>
        <fullName evidence="1">Uncharacterized protein</fullName>
    </submittedName>
</protein>
<evidence type="ECO:0000313" key="2">
    <source>
        <dbReference type="Proteomes" id="UP001059663"/>
    </source>
</evidence>
<dbReference type="EMBL" id="CP087977">
    <property type="protein sequence ID" value="UUZ43865.1"/>
    <property type="molecule type" value="Genomic_DNA"/>
</dbReference>